<comment type="similarity">
    <text evidence="1">Belongs to the protein kinase superfamily. ADCK protein kinase family.</text>
</comment>
<proteinExistence type="inferred from homology"/>
<dbReference type="AlphaFoldDB" id="A0A0G4IM23"/>
<name>A0A0G4IM23_PLABS</name>
<dbReference type="Proteomes" id="UP000290189">
    <property type="component" value="Unassembled WGS sequence"/>
</dbReference>
<dbReference type="STRING" id="37360.A0A0G4IM23"/>
<dbReference type="CDD" id="cd13969">
    <property type="entry name" value="ADCK1-like"/>
    <property type="match status" value="1"/>
</dbReference>
<evidence type="ECO:0000313" key="4">
    <source>
        <dbReference type="EMBL" id="SPQ93305.1"/>
    </source>
</evidence>
<sequence length="532" mass="59564">MGRRRVRVAMAAGVVVAGMGAGIDHYVMADAMQRSVRAAWNGALVAVDYKVNFRAGRDADALERVHERCATRILETCRKNGGLYIKFGQQIASLQVLPRPFAQFRTLYDKAPPVPIEQVQQVITQELGDAPERIFKEFDPVPCASASIAQVHRATLHDGRRVAVKVQRPAISAQIGSDLFLHRTLLMIMEKLFDLPLSWSADYVGSQLRLETDFENEARNSYRSRNELSPSLAKRVHIPAVVEECSTKRVLTCEWIDGIPLTDLDSLKEEKYDVNAVMSTIVDLFSHQIFMTGFTHCDPHPGNILIRRRADGGPEVVLIDHGLYVEESPEFRLDYCRLWRSLFTYDLPVVERIVKKWGLGDAQLFASATLMRPWRPASNHSASAPTSTADLYEIQMAAKQGLKNHLQHTTVMPKELIFIGRSLNLVRSNNKALGSPVNRIAVMAQHAVASLGKHRAAQTNTINGLMRRAVEVCTFRLSLAVLSVSFWWSRFKQHVTGLFGGRSRGFEDIMDDNMVSLANDMGFVVDTSMFDG</sequence>
<dbReference type="PANTHER" id="PTHR43173">
    <property type="entry name" value="ABC1 FAMILY PROTEIN"/>
    <property type="match status" value="1"/>
</dbReference>
<evidence type="ECO:0000256" key="1">
    <source>
        <dbReference type="ARBA" id="ARBA00009670"/>
    </source>
</evidence>
<dbReference type="InterPro" id="IPR051130">
    <property type="entry name" value="Mito_struct-func_regulator"/>
</dbReference>
<geneLocation type="mitochondrion" evidence="4"/>
<keyword evidence="5" id="KW-1185">Reference proteome</keyword>
<evidence type="ECO:0000259" key="2">
    <source>
        <dbReference type="Pfam" id="PF03109"/>
    </source>
</evidence>
<reference evidence="3 5" key="1">
    <citation type="submission" date="2015-02" db="EMBL/GenBank/DDBJ databases">
        <authorList>
            <person name="Chooi Y.-H."/>
        </authorList>
    </citation>
    <scope>NUCLEOTIDE SEQUENCE [LARGE SCALE GENOMIC DNA]</scope>
    <source>
        <strain evidence="3">E3</strain>
    </source>
</reference>
<evidence type="ECO:0000313" key="3">
    <source>
        <dbReference type="EMBL" id="CEO96150.1"/>
    </source>
</evidence>
<protein>
    <recommendedName>
        <fullName evidence="2">ABC1 atypical kinase-like domain-containing protein</fullName>
    </recommendedName>
</protein>
<dbReference type="InterPro" id="IPR045307">
    <property type="entry name" value="ADCK1_dom"/>
</dbReference>
<dbReference type="EMBL" id="OVEO01000001">
    <property type="protein sequence ID" value="SPQ93305.1"/>
    <property type="molecule type" value="Genomic_DNA"/>
</dbReference>
<evidence type="ECO:0000313" key="5">
    <source>
        <dbReference type="Proteomes" id="UP000039324"/>
    </source>
</evidence>
<dbReference type="OMA" id="DVMTTMV"/>
<feature type="domain" description="ABC1 atypical kinase-like" evidence="2">
    <location>
        <begin position="107"/>
        <end position="348"/>
    </location>
</feature>
<keyword evidence="4" id="KW-0496">Mitochondrion</keyword>
<dbReference type="SUPFAM" id="SSF56112">
    <property type="entry name" value="Protein kinase-like (PK-like)"/>
    <property type="match status" value="1"/>
</dbReference>
<dbReference type="EMBL" id="CDSF01000046">
    <property type="protein sequence ID" value="CEO96150.1"/>
    <property type="molecule type" value="Genomic_DNA"/>
</dbReference>
<evidence type="ECO:0000313" key="6">
    <source>
        <dbReference type="Proteomes" id="UP000290189"/>
    </source>
</evidence>
<dbReference type="Proteomes" id="UP000039324">
    <property type="component" value="Unassembled WGS sequence"/>
</dbReference>
<dbReference type="InterPro" id="IPR011009">
    <property type="entry name" value="Kinase-like_dom_sf"/>
</dbReference>
<reference evidence="4 6" key="2">
    <citation type="submission" date="2018-03" db="EMBL/GenBank/DDBJ databases">
        <authorList>
            <person name="Fogelqvist J."/>
        </authorList>
    </citation>
    <scope>NUCLEOTIDE SEQUENCE [LARGE SCALE GENOMIC DNA]</scope>
</reference>
<gene>
    <name evidence="3" type="ORF">PBRA_004840</name>
    <name evidence="4" type="ORF">PLBR_LOCUS520</name>
</gene>
<organism evidence="3 5">
    <name type="scientific">Plasmodiophora brassicae</name>
    <name type="common">Clubroot disease agent</name>
    <dbReference type="NCBI Taxonomy" id="37360"/>
    <lineage>
        <taxon>Eukaryota</taxon>
        <taxon>Sar</taxon>
        <taxon>Rhizaria</taxon>
        <taxon>Endomyxa</taxon>
        <taxon>Phytomyxea</taxon>
        <taxon>Plasmodiophorida</taxon>
        <taxon>Plasmodiophoridae</taxon>
        <taxon>Plasmodiophora</taxon>
    </lineage>
</organism>
<dbReference type="OrthoDB" id="427480at2759"/>
<dbReference type="PANTHER" id="PTHR43173:SF37">
    <property type="entry name" value="ABC1 FAMILY PROTEIN C10F6.14C"/>
    <property type="match status" value="1"/>
</dbReference>
<dbReference type="Pfam" id="PF03109">
    <property type="entry name" value="ABC1"/>
    <property type="match status" value="1"/>
</dbReference>
<accession>A0A0G4IM23</accession>
<dbReference type="InterPro" id="IPR004147">
    <property type="entry name" value="ABC1_dom"/>
</dbReference>